<dbReference type="InterPro" id="IPR002545">
    <property type="entry name" value="CheW-lke_dom"/>
</dbReference>
<dbReference type="GO" id="GO:0007165">
    <property type="term" value="P:signal transduction"/>
    <property type="evidence" value="ECO:0007669"/>
    <property type="project" value="InterPro"/>
</dbReference>
<dbReference type="AlphaFoldDB" id="A0A7W8IFF3"/>
<dbReference type="GO" id="GO:0006935">
    <property type="term" value="P:chemotaxis"/>
    <property type="evidence" value="ECO:0007669"/>
    <property type="project" value="InterPro"/>
</dbReference>
<sequence>MRIAGREKVDEIQDESDAVSLCSLYAGSEMFGIDTRKIREVLGERDLQRVPMSPPFIAGVVPYRGEVLTTVNLRALLGMEAHSGRCCVLVMAEDEAAERFGLVVDAVGGVVTVSRRMLEDNPCTLEARGKWLFDGAYKMDAGLMVQLDPRKLSPSRLSEVGLFKSSSNGGIDASPDR</sequence>
<accession>A0A7W8IFF3</accession>
<dbReference type="Gene3D" id="2.40.50.180">
    <property type="entry name" value="CheA-289, Domain 4"/>
    <property type="match status" value="1"/>
</dbReference>
<comment type="caution">
    <text evidence="2">The sequence shown here is derived from an EMBL/GenBank/DDBJ whole genome shotgun (WGS) entry which is preliminary data.</text>
</comment>
<keyword evidence="3" id="KW-1185">Reference proteome</keyword>
<name>A0A7W8IFF3_9BACT</name>
<evidence type="ECO:0000313" key="2">
    <source>
        <dbReference type="EMBL" id="MBB5316130.1"/>
    </source>
</evidence>
<feature type="domain" description="CheW-like" evidence="1">
    <location>
        <begin position="18"/>
        <end position="158"/>
    </location>
</feature>
<dbReference type="Pfam" id="PF01584">
    <property type="entry name" value="CheW"/>
    <property type="match status" value="1"/>
</dbReference>
<organism evidence="2 3">
    <name type="scientific">Tunturiibacter empetritectus</name>
    <dbReference type="NCBI Taxonomy" id="3069691"/>
    <lineage>
        <taxon>Bacteria</taxon>
        <taxon>Pseudomonadati</taxon>
        <taxon>Acidobacteriota</taxon>
        <taxon>Terriglobia</taxon>
        <taxon>Terriglobales</taxon>
        <taxon>Acidobacteriaceae</taxon>
        <taxon>Tunturiibacter</taxon>
    </lineage>
</organism>
<evidence type="ECO:0000259" key="1">
    <source>
        <dbReference type="PROSITE" id="PS50851"/>
    </source>
</evidence>
<evidence type="ECO:0000313" key="3">
    <source>
        <dbReference type="Proteomes" id="UP000568106"/>
    </source>
</evidence>
<dbReference type="Gene3D" id="2.30.30.40">
    <property type="entry name" value="SH3 Domains"/>
    <property type="match status" value="1"/>
</dbReference>
<protein>
    <submittedName>
        <fullName evidence="2">Purine-binding chemotaxis protein CheW</fullName>
    </submittedName>
</protein>
<dbReference type="PROSITE" id="PS50851">
    <property type="entry name" value="CHEW"/>
    <property type="match status" value="1"/>
</dbReference>
<dbReference type="Proteomes" id="UP000568106">
    <property type="component" value="Unassembled WGS sequence"/>
</dbReference>
<dbReference type="SUPFAM" id="SSF50341">
    <property type="entry name" value="CheW-like"/>
    <property type="match status" value="1"/>
</dbReference>
<dbReference type="EMBL" id="JACHDY010000001">
    <property type="protein sequence ID" value="MBB5316130.1"/>
    <property type="molecule type" value="Genomic_DNA"/>
</dbReference>
<reference evidence="2" key="1">
    <citation type="submission" date="2020-08" db="EMBL/GenBank/DDBJ databases">
        <title>Genomic Encyclopedia of Type Strains, Phase IV (KMG-V): Genome sequencing to study the core and pangenomes of soil and plant-associated prokaryotes.</title>
        <authorList>
            <person name="Whitman W."/>
        </authorList>
    </citation>
    <scope>NUCLEOTIDE SEQUENCE [LARGE SCALE GENOMIC DNA]</scope>
    <source>
        <strain evidence="2">M8UP27</strain>
    </source>
</reference>
<gene>
    <name evidence="2" type="ORF">HDF09_000780</name>
</gene>
<proteinExistence type="predicted"/>
<dbReference type="PANTHER" id="PTHR22617">
    <property type="entry name" value="CHEMOTAXIS SENSOR HISTIDINE KINASE-RELATED"/>
    <property type="match status" value="1"/>
</dbReference>
<dbReference type="SMART" id="SM00260">
    <property type="entry name" value="CheW"/>
    <property type="match status" value="1"/>
</dbReference>
<dbReference type="PANTHER" id="PTHR22617:SF23">
    <property type="entry name" value="CHEMOTAXIS PROTEIN CHEW"/>
    <property type="match status" value="1"/>
</dbReference>
<dbReference type="InterPro" id="IPR036061">
    <property type="entry name" value="CheW-like_dom_sf"/>
</dbReference>
<dbReference type="InterPro" id="IPR039315">
    <property type="entry name" value="CheW"/>
</dbReference>
<dbReference type="GO" id="GO:0005829">
    <property type="term" value="C:cytosol"/>
    <property type="evidence" value="ECO:0007669"/>
    <property type="project" value="TreeGrafter"/>
</dbReference>